<feature type="domain" description="AAA+ ATPase" evidence="5">
    <location>
        <begin position="316"/>
        <end position="454"/>
    </location>
</feature>
<keyword evidence="3" id="KW-0067">ATP-binding</keyword>
<dbReference type="Gene3D" id="1.10.8.60">
    <property type="match status" value="1"/>
</dbReference>
<dbReference type="Pfam" id="PF17866">
    <property type="entry name" value="AAA_lid_6"/>
    <property type="match status" value="1"/>
</dbReference>
<dbReference type="EMBL" id="JBHUMK010000022">
    <property type="protein sequence ID" value="MFD2608964.1"/>
    <property type="molecule type" value="Genomic_DNA"/>
</dbReference>
<evidence type="ECO:0000313" key="6">
    <source>
        <dbReference type="EMBL" id="MFD2608964.1"/>
    </source>
</evidence>
<dbReference type="Pfam" id="PF00004">
    <property type="entry name" value="AAA"/>
    <property type="match status" value="1"/>
</dbReference>
<gene>
    <name evidence="6" type="ORF">ACFSR9_05840</name>
</gene>
<dbReference type="Gene3D" id="3.40.50.300">
    <property type="entry name" value="P-loop containing nucleotide triphosphate hydrolases"/>
    <property type="match status" value="1"/>
</dbReference>
<dbReference type="SUPFAM" id="SSF52540">
    <property type="entry name" value="P-loop containing nucleoside triphosphate hydrolases"/>
    <property type="match status" value="1"/>
</dbReference>
<keyword evidence="2" id="KW-0547">Nucleotide-binding</keyword>
<organism evidence="6 7">
    <name type="scientific">Deinococcus taklimakanensis</name>
    <dbReference type="NCBI Taxonomy" id="536443"/>
    <lineage>
        <taxon>Bacteria</taxon>
        <taxon>Thermotogati</taxon>
        <taxon>Deinococcota</taxon>
        <taxon>Deinococci</taxon>
        <taxon>Deinococcales</taxon>
        <taxon>Deinococcaceae</taxon>
        <taxon>Deinococcus</taxon>
    </lineage>
</organism>
<dbReference type="InterPro" id="IPR050773">
    <property type="entry name" value="CbxX/CfxQ_RuBisCO_ESX"/>
</dbReference>
<dbReference type="PANTHER" id="PTHR43392">
    <property type="entry name" value="AAA-TYPE ATPASE FAMILY PROTEIN / ANKYRIN REPEAT FAMILY PROTEIN"/>
    <property type="match status" value="1"/>
</dbReference>
<dbReference type="InterPro" id="IPR003959">
    <property type="entry name" value="ATPase_AAA_core"/>
</dbReference>
<dbReference type="PRINTS" id="PR00819">
    <property type="entry name" value="CBXCFQXSUPER"/>
</dbReference>
<sequence length="547" mass="59347">MFEESITAPPGLPELSHTAGALPDLNLIDGAARAVAERVAGQAPLDLASSELFAMMPSPRHRRAVRGARKRFLLMLERHGLTTDYHGLRCRLSVPGRDTPGFHMEWACFHFWRLHQRLRESGASPDVFRSLSVFLWDLAWDLGGVTAARHLSYVLVCWSPADVETALALRVPVYQPSDVPSFMSWIHRHTPGGPGEAMADLQCLVECFGRAFRNAEVIHQLHVRLSRLPHGRWRSLPRGGPNVHLLEGQDLAVAFAEAGHPLPAPLDWTGVRVPTALEELRELPGLTHLADQVSAMVQQARVQALRGSRGMLAVQPAHHLVFTGNPGTGKTTVARLIARALLEEGVLTGGQVVEVARASLVAPYVGQTAPRVMEALQSAVGGVLLIDEAHGLVQDGQDAFGREAVDALVKGMEDRRHEVAVILCGYPAEMERLLNANPGLRSRIARTVHFPDYSAPQLLEIFLSICEQHDYELTPGARGVAEALLIASHQAGEAATGNARLVRQLFEAAVQRQAIRLSGQESVSDGDLGTLTGDDLGDVPTRQGLSA</sequence>
<feature type="region of interest" description="Disordered" evidence="4">
    <location>
        <begin position="526"/>
        <end position="547"/>
    </location>
</feature>
<dbReference type="InterPro" id="IPR000641">
    <property type="entry name" value="CbxX/CfxQ"/>
</dbReference>
<dbReference type="InterPro" id="IPR003593">
    <property type="entry name" value="AAA+_ATPase"/>
</dbReference>
<dbReference type="CDD" id="cd00009">
    <property type="entry name" value="AAA"/>
    <property type="match status" value="1"/>
</dbReference>
<evidence type="ECO:0000256" key="4">
    <source>
        <dbReference type="SAM" id="MobiDB-lite"/>
    </source>
</evidence>
<dbReference type="PANTHER" id="PTHR43392:SF2">
    <property type="entry name" value="AAA-TYPE ATPASE FAMILY PROTEIN _ ANKYRIN REPEAT FAMILY PROTEIN"/>
    <property type="match status" value="1"/>
</dbReference>
<proteinExistence type="inferred from homology"/>
<dbReference type="Proteomes" id="UP001597475">
    <property type="component" value="Unassembled WGS sequence"/>
</dbReference>
<reference evidence="7" key="1">
    <citation type="journal article" date="2019" name="Int. J. Syst. Evol. Microbiol.">
        <title>The Global Catalogue of Microorganisms (GCM) 10K type strain sequencing project: providing services to taxonomists for standard genome sequencing and annotation.</title>
        <authorList>
            <consortium name="The Broad Institute Genomics Platform"/>
            <consortium name="The Broad Institute Genome Sequencing Center for Infectious Disease"/>
            <person name="Wu L."/>
            <person name="Ma J."/>
        </authorList>
    </citation>
    <scope>NUCLEOTIDE SEQUENCE [LARGE SCALE GENOMIC DNA]</scope>
    <source>
        <strain evidence="7">KCTC 33842</strain>
    </source>
</reference>
<name>A0ABW5P1G5_9DEIO</name>
<evidence type="ECO:0000259" key="5">
    <source>
        <dbReference type="SMART" id="SM00382"/>
    </source>
</evidence>
<keyword evidence="7" id="KW-1185">Reference proteome</keyword>
<dbReference type="InterPro" id="IPR041627">
    <property type="entry name" value="AAA_lid_6"/>
</dbReference>
<dbReference type="RefSeq" id="WP_386843962.1">
    <property type="nucleotide sequence ID" value="NZ_JBHUMK010000022.1"/>
</dbReference>
<comment type="similarity">
    <text evidence="1">Belongs to the CbxX/CfxQ family.</text>
</comment>
<evidence type="ECO:0000256" key="2">
    <source>
        <dbReference type="ARBA" id="ARBA00022741"/>
    </source>
</evidence>
<evidence type="ECO:0000256" key="1">
    <source>
        <dbReference type="ARBA" id="ARBA00010378"/>
    </source>
</evidence>
<accession>A0ABW5P1G5</accession>
<protein>
    <submittedName>
        <fullName evidence="6">AAA family ATPase</fullName>
    </submittedName>
</protein>
<evidence type="ECO:0000256" key="3">
    <source>
        <dbReference type="ARBA" id="ARBA00022840"/>
    </source>
</evidence>
<dbReference type="InterPro" id="IPR027417">
    <property type="entry name" value="P-loop_NTPase"/>
</dbReference>
<evidence type="ECO:0000313" key="7">
    <source>
        <dbReference type="Proteomes" id="UP001597475"/>
    </source>
</evidence>
<comment type="caution">
    <text evidence="6">The sequence shown here is derived from an EMBL/GenBank/DDBJ whole genome shotgun (WGS) entry which is preliminary data.</text>
</comment>
<dbReference type="SMART" id="SM00382">
    <property type="entry name" value="AAA"/>
    <property type="match status" value="1"/>
</dbReference>